<dbReference type="OrthoDB" id="4357141at2759"/>
<dbReference type="Pfam" id="PF03184">
    <property type="entry name" value="DDE_1"/>
    <property type="match status" value="1"/>
</dbReference>
<evidence type="ECO:0000259" key="1">
    <source>
        <dbReference type="Pfam" id="PF03184"/>
    </source>
</evidence>
<accession>A0A6A6D8Y6</accession>
<protein>
    <recommendedName>
        <fullName evidence="1">DDE-1 domain-containing protein</fullName>
    </recommendedName>
</protein>
<evidence type="ECO:0000313" key="2">
    <source>
        <dbReference type="EMBL" id="KAF2175941.1"/>
    </source>
</evidence>
<dbReference type="Proteomes" id="UP000800200">
    <property type="component" value="Unassembled WGS sequence"/>
</dbReference>
<feature type="non-terminal residue" evidence="2">
    <location>
        <position position="1"/>
    </location>
</feature>
<dbReference type="AlphaFoldDB" id="A0A6A6D8Y6"/>
<gene>
    <name evidence="2" type="ORF">K469DRAFT_608846</name>
</gene>
<name>A0A6A6D8Y6_9PEZI</name>
<dbReference type="GO" id="GO:0003676">
    <property type="term" value="F:nucleic acid binding"/>
    <property type="evidence" value="ECO:0007669"/>
    <property type="project" value="InterPro"/>
</dbReference>
<keyword evidence="3" id="KW-1185">Reference proteome</keyword>
<organism evidence="2 3">
    <name type="scientific">Zopfia rhizophila CBS 207.26</name>
    <dbReference type="NCBI Taxonomy" id="1314779"/>
    <lineage>
        <taxon>Eukaryota</taxon>
        <taxon>Fungi</taxon>
        <taxon>Dikarya</taxon>
        <taxon>Ascomycota</taxon>
        <taxon>Pezizomycotina</taxon>
        <taxon>Dothideomycetes</taxon>
        <taxon>Dothideomycetes incertae sedis</taxon>
        <taxon>Zopfiaceae</taxon>
        <taxon>Zopfia</taxon>
    </lineage>
</organism>
<feature type="domain" description="DDE-1" evidence="1">
    <location>
        <begin position="14"/>
        <end position="137"/>
    </location>
</feature>
<dbReference type="EMBL" id="ML994719">
    <property type="protein sequence ID" value="KAF2175941.1"/>
    <property type="molecule type" value="Genomic_DNA"/>
</dbReference>
<reference evidence="2" key="1">
    <citation type="journal article" date="2020" name="Stud. Mycol.">
        <title>101 Dothideomycetes genomes: a test case for predicting lifestyles and emergence of pathogens.</title>
        <authorList>
            <person name="Haridas S."/>
            <person name="Albert R."/>
            <person name="Binder M."/>
            <person name="Bloem J."/>
            <person name="Labutti K."/>
            <person name="Salamov A."/>
            <person name="Andreopoulos B."/>
            <person name="Baker S."/>
            <person name="Barry K."/>
            <person name="Bills G."/>
            <person name="Bluhm B."/>
            <person name="Cannon C."/>
            <person name="Castanera R."/>
            <person name="Culley D."/>
            <person name="Daum C."/>
            <person name="Ezra D."/>
            <person name="Gonzalez J."/>
            <person name="Henrissat B."/>
            <person name="Kuo A."/>
            <person name="Liang C."/>
            <person name="Lipzen A."/>
            <person name="Lutzoni F."/>
            <person name="Magnuson J."/>
            <person name="Mondo S."/>
            <person name="Nolan M."/>
            <person name="Ohm R."/>
            <person name="Pangilinan J."/>
            <person name="Park H.-J."/>
            <person name="Ramirez L."/>
            <person name="Alfaro M."/>
            <person name="Sun H."/>
            <person name="Tritt A."/>
            <person name="Yoshinaga Y."/>
            <person name="Zwiers L.-H."/>
            <person name="Turgeon B."/>
            <person name="Goodwin S."/>
            <person name="Spatafora J."/>
            <person name="Crous P."/>
            <person name="Grigoriev I."/>
        </authorList>
    </citation>
    <scope>NUCLEOTIDE SEQUENCE</scope>
    <source>
        <strain evidence="2">CBS 207.26</strain>
    </source>
</reference>
<sequence>EETGFQSQLWDGNREWIILMGCVCADGSGISPNLTHQTVSGNIQDTWLQGFSPSEHKCNFISSPSGWTNNDPGYKWLVSVFDKEMKTKRLLTPGGHGSHVTVKFIDYCNRNRILPAIFPPDSTHTVYSLDVSLFSPRAIAYSDEIEKFLSKFWAALSTVRNTYKRKPSILDLS</sequence>
<evidence type="ECO:0000313" key="3">
    <source>
        <dbReference type="Proteomes" id="UP000800200"/>
    </source>
</evidence>
<dbReference type="InterPro" id="IPR004875">
    <property type="entry name" value="DDE_SF_endonuclease_dom"/>
</dbReference>
<proteinExistence type="predicted"/>